<evidence type="ECO:0000256" key="2">
    <source>
        <dbReference type="ARBA" id="ARBA00022448"/>
    </source>
</evidence>
<feature type="transmembrane region" description="Helical" evidence="9">
    <location>
        <begin position="49"/>
        <end position="71"/>
    </location>
</feature>
<evidence type="ECO:0000256" key="6">
    <source>
        <dbReference type="ARBA" id="ARBA00023065"/>
    </source>
</evidence>
<sequence>MIFYSPSNFYTVEVIFPFWKLACRCHSEFGWQALIEIILEHYGFEVDQAAVIIFFVLLQLLLHCSFDVLLFKFFPRLSPIVANIFLEMKCY</sequence>
<dbReference type="GO" id="GO:1902600">
    <property type="term" value="P:proton transmembrane transport"/>
    <property type="evidence" value="ECO:0007669"/>
    <property type="project" value="UniProtKB-KW"/>
</dbReference>
<dbReference type="PANTHER" id="PTHR33650:SF1">
    <property type="entry name" value="CHLOROPLAST ENVELOPE MEMBRANE PROTEIN"/>
    <property type="match status" value="1"/>
</dbReference>
<evidence type="ECO:0000256" key="1">
    <source>
        <dbReference type="ARBA" id="ARBA00004141"/>
    </source>
</evidence>
<comment type="caution">
    <text evidence="10">The sequence shown here is derived from an EMBL/GenBank/DDBJ whole genome shotgun (WGS) entry which is preliminary data.</text>
</comment>
<reference evidence="10" key="1">
    <citation type="journal article" date="2023" name="Nat. Commun.">
        <title>Diploid and tetraploid genomes of Acorus and the evolution of monocots.</title>
        <authorList>
            <person name="Ma L."/>
            <person name="Liu K.W."/>
            <person name="Li Z."/>
            <person name="Hsiao Y.Y."/>
            <person name="Qi Y."/>
            <person name="Fu T."/>
            <person name="Tang G.D."/>
            <person name="Zhang D."/>
            <person name="Sun W.H."/>
            <person name="Liu D.K."/>
            <person name="Li Y."/>
            <person name="Chen G.Z."/>
            <person name="Liu X.D."/>
            <person name="Liao X.Y."/>
            <person name="Jiang Y.T."/>
            <person name="Yu X."/>
            <person name="Hao Y."/>
            <person name="Huang J."/>
            <person name="Zhao X.W."/>
            <person name="Ke S."/>
            <person name="Chen Y.Y."/>
            <person name="Wu W.L."/>
            <person name="Hsu J.L."/>
            <person name="Lin Y.F."/>
            <person name="Huang M.D."/>
            <person name="Li C.Y."/>
            <person name="Huang L."/>
            <person name="Wang Z.W."/>
            <person name="Zhao X."/>
            <person name="Zhong W.Y."/>
            <person name="Peng D.H."/>
            <person name="Ahmad S."/>
            <person name="Lan S."/>
            <person name="Zhang J.S."/>
            <person name="Tsai W.C."/>
            <person name="Van de Peer Y."/>
            <person name="Liu Z.J."/>
        </authorList>
    </citation>
    <scope>NUCLEOTIDE SEQUENCE</scope>
    <source>
        <strain evidence="10">SCP</strain>
    </source>
</reference>
<dbReference type="GO" id="GO:0016020">
    <property type="term" value="C:membrane"/>
    <property type="evidence" value="ECO:0007669"/>
    <property type="project" value="UniProtKB-SubCell"/>
</dbReference>
<evidence type="ECO:0000256" key="8">
    <source>
        <dbReference type="ARBA" id="ARBA00043980"/>
    </source>
</evidence>
<keyword evidence="11" id="KW-1185">Reference proteome</keyword>
<dbReference type="InterPro" id="IPR004282">
    <property type="entry name" value="CemA"/>
</dbReference>
<keyword evidence="2" id="KW-0813">Transport</keyword>
<dbReference type="Pfam" id="PF03040">
    <property type="entry name" value="CemA"/>
    <property type="match status" value="1"/>
</dbReference>
<evidence type="ECO:0000256" key="7">
    <source>
        <dbReference type="ARBA" id="ARBA00023136"/>
    </source>
</evidence>
<organism evidence="10 11">
    <name type="scientific">Acorus gramineus</name>
    <name type="common">Dwarf sweet flag</name>
    <dbReference type="NCBI Taxonomy" id="55184"/>
    <lineage>
        <taxon>Eukaryota</taxon>
        <taxon>Viridiplantae</taxon>
        <taxon>Streptophyta</taxon>
        <taxon>Embryophyta</taxon>
        <taxon>Tracheophyta</taxon>
        <taxon>Spermatophyta</taxon>
        <taxon>Magnoliopsida</taxon>
        <taxon>Liliopsida</taxon>
        <taxon>Acoraceae</taxon>
        <taxon>Acorus</taxon>
    </lineage>
</organism>
<keyword evidence="6" id="KW-0406">Ion transport</keyword>
<keyword evidence="7 9" id="KW-0472">Membrane</keyword>
<keyword evidence="5 9" id="KW-1133">Transmembrane helix</keyword>
<keyword evidence="3 9" id="KW-0812">Transmembrane</keyword>
<reference evidence="10" key="2">
    <citation type="submission" date="2023-06" db="EMBL/GenBank/DDBJ databases">
        <authorList>
            <person name="Ma L."/>
            <person name="Liu K.-W."/>
            <person name="Li Z."/>
            <person name="Hsiao Y.-Y."/>
            <person name="Qi Y."/>
            <person name="Fu T."/>
            <person name="Tang G."/>
            <person name="Zhang D."/>
            <person name="Sun W.-H."/>
            <person name="Liu D.-K."/>
            <person name="Li Y."/>
            <person name="Chen G.-Z."/>
            <person name="Liu X.-D."/>
            <person name="Liao X.-Y."/>
            <person name="Jiang Y.-T."/>
            <person name="Yu X."/>
            <person name="Hao Y."/>
            <person name="Huang J."/>
            <person name="Zhao X.-W."/>
            <person name="Ke S."/>
            <person name="Chen Y.-Y."/>
            <person name="Wu W.-L."/>
            <person name="Hsu J.-L."/>
            <person name="Lin Y.-F."/>
            <person name="Huang M.-D."/>
            <person name="Li C.-Y."/>
            <person name="Huang L."/>
            <person name="Wang Z.-W."/>
            <person name="Zhao X."/>
            <person name="Zhong W.-Y."/>
            <person name="Peng D.-H."/>
            <person name="Ahmad S."/>
            <person name="Lan S."/>
            <person name="Zhang J.-S."/>
            <person name="Tsai W.-C."/>
            <person name="Van De Peer Y."/>
            <person name="Liu Z.-J."/>
        </authorList>
    </citation>
    <scope>NUCLEOTIDE SEQUENCE</scope>
    <source>
        <strain evidence="10">SCP</strain>
        <tissue evidence="10">Leaves</tissue>
    </source>
</reference>
<gene>
    <name evidence="10" type="ORF">QJS04_geneDACA004170</name>
</gene>
<evidence type="ECO:0000256" key="9">
    <source>
        <dbReference type="SAM" id="Phobius"/>
    </source>
</evidence>
<evidence type="ECO:0000256" key="5">
    <source>
        <dbReference type="ARBA" id="ARBA00022989"/>
    </source>
</evidence>
<dbReference type="Proteomes" id="UP001179952">
    <property type="component" value="Unassembled WGS sequence"/>
</dbReference>
<dbReference type="EMBL" id="JAUJYN010000003">
    <property type="protein sequence ID" value="KAK1274795.1"/>
    <property type="molecule type" value="Genomic_DNA"/>
</dbReference>
<evidence type="ECO:0000313" key="10">
    <source>
        <dbReference type="EMBL" id="KAK1274795.1"/>
    </source>
</evidence>
<keyword evidence="4" id="KW-0375">Hydrogen ion transport</keyword>
<proteinExistence type="inferred from homology"/>
<comment type="similarity">
    <text evidence="8">Belongs to the CemA family.</text>
</comment>
<dbReference type="AlphaFoldDB" id="A0AAV9BEE9"/>
<evidence type="ECO:0000256" key="3">
    <source>
        <dbReference type="ARBA" id="ARBA00022692"/>
    </source>
</evidence>
<evidence type="ECO:0000313" key="11">
    <source>
        <dbReference type="Proteomes" id="UP001179952"/>
    </source>
</evidence>
<dbReference type="PANTHER" id="PTHR33650">
    <property type="entry name" value="CHLOROPLAST ENVELOPE MEMBRANE PROTEIN-RELATED"/>
    <property type="match status" value="1"/>
</dbReference>
<name>A0AAV9BEE9_ACOGR</name>
<evidence type="ECO:0000256" key="4">
    <source>
        <dbReference type="ARBA" id="ARBA00022781"/>
    </source>
</evidence>
<comment type="subcellular location">
    <subcellularLocation>
        <location evidence="1">Membrane</location>
        <topology evidence="1">Multi-pass membrane protein</topology>
    </subcellularLocation>
</comment>
<protein>
    <submittedName>
        <fullName evidence="10">Uncharacterized protein</fullName>
    </submittedName>
</protein>
<accession>A0AAV9BEE9</accession>